<keyword evidence="2" id="KW-1185">Reference proteome</keyword>
<comment type="caution">
    <text evidence="1">The sequence shown here is derived from an EMBL/GenBank/DDBJ whole genome shotgun (WGS) entry which is preliminary data.</text>
</comment>
<reference evidence="1 2" key="1">
    <citation type="submission" date="2012-11" db="EMBL/GenBank/DDBJ databases">
        <title>Genome assembly of Thiorhodococcus sp. AK35.</title>
        <authorList>
            <person name="Nupur N."/>
            <person name="Khatri I."/>
            <person name="Subramanian S."/>
            <person name="Pinnaka A."/>
        </authorList>
    </citation>
    <scope>NUCLEOTIDE SEQUENCE [LARGE SCALE GENOMIC DNA]</scope>
    <source>
        <strain evidence="1 2">AK35</strain>
    </source>
</reference>
<sequence>MDEGEQIYGNRDWRVLQTNETVSLHPAQAVCGWREEAGIKT</sequence>
<proteinExistence type="predicted"/>
<organism evidence="1 2">
    <name type="scientific">Imhoffiella purpurea</name>
    <dbReference type="NCBI Taxonomy" id="1249627"/>
    <lineage>
        <taxon>Bacteria</taxon>
        <taxon>Pseudomonadati</taxon>
        <taxon>Pseudomonadota</taxon>
        <taxon>Gammaproteobacteria</taxon>
        <taxon>Chromatiales</taxon>
        <taxon>Chromatiaceae</taxon>
        <taxon>Imhoffiella</taxon>
    </lineage>
</organism>
<gene>
    <name evidence="1" type="ORF">D779_0463</name>
</gene>
<dbReference type="AlphaFoldDB" id="W9V968"/>
<evidence type="ECO:0000313" key="2">
    <source>
        <dbReference type="Proteomes" id="UP000019460"/>
    </source>
</evidence>
<protein>
    <submittedName>
        <fullName evidence="1">Uncharacterized protein</fullName>
    </submittedName>
</protein>
<dbReference type="EMBL" id="AONC01000014">
    <property type="protein sequence ID" value="EXJ16158.1"/>
    <property type="molecule type" value="Genomic_DNA"/>
</dbReference>
<name>W9V968_9GAMM</name>
<accession>W9V968</accession>
<dbReference type="Proteomes" id="UP000019460">
    <property type="component" value="Unassembled WGS sequence"/>
</dbReference>
<evidence type="ECO:0000313" key="1">
    <source>
        <dbReference type="EMBL" id="EXJ16158.1"/>
    </source>
</evidence>